<dbReference type="Gene3D" id="3.40.50.150">
    <property type="entry name" value="Vaccinia Virus protein VP39"/>
    <property type="match status" value="1"/>
</dbReference>
<gene>
    <name evidence="2" type="ORF">ABC974_27040</name>
</gene>
<dbReference type="Pfam" id="PF08241">
    <property type="entry name" value="Methyltransf_11"/>
    <property type="match status" value="1"/>
</dbReference>
<dbReference type="CDD" id="cd02440">
    <property type="entry name" value="AdoMet_MTases"/>
    <property type="match status" value="1"/>
</dbReference>
<proteinExistence type="predicted"/>
<name>A0ABU9YBX6_9SPHN</name>
<sequence>MGLYSERIFPWFLERALDSPEIGAHRARLIAGVAGDVLEIGFGTGATLPHYDRAAVTSLAVVEPSSGMNRRAQARIDALGWPVRIEALAGENLPFADASFDHVVVSLTLCTVADPPRVLTEIWRVLRPGGSLHFFEHVASTDPGRRKWQDRFNPLQRIVGVGCNLNRDTVASIRAAGFSLGQVEQQIEPAFPFAAYMPIVEGVAHKPAPPAKGQDSGPITR</sequence>
<keyword evidence="2" id="KW-0489">Methyltransferase</keyword>
<dbReference type="PANTHER" id="PTHR45036">
    <property type="entry name" value="METHYLTRANSFERASE LIKE 7B"/>
    <property type="match status" value="1"/>
</dbReference>
<feature type="domain" description="Methyltransferase type 11" evidence="1">
    <location>
        <begin position="38"/>
        <end position="133"/>
    </location>
</feature>
<dbReference type="InterPro" id="IPR029063">
    <property type="entry name" value="SAM-dependent_MTases_sf"/>
</dbReference>
<dbReference type="GO" id="GO:0032259">
    <property type="term" value="P:methylation"/>
    <property type="evidence" value="ECO:0007669"/>
    <property type="project" value="UniProtKB-KW"/>
</dbReference>
<dbReference type="InterPro" id="IPR052356">
    <property type="entry name" value="Thiol_S-MT"/>
</dbReference>
<protein>
    <submittedName>
        <fullName evidence="2">Class I SAM-dependent methyltransferase</fullName>
    </submittedName>
</protein>
<comment type="caution">
    <text evidence="2">The sequence shown here is derived from an EMBL/GenBank/DDBJ whole genome shotgun (WGS) entry which is preliminary data.</text>
</comment>
<dbReference type="GO" id="GO:0008168">
    <property type="term" value="F:methyltransferase activity"/>
    <property type="evidence" value="ECO:0007669"/>
    <property type="project" value="UniProtKB-KW"/>
</dbReference>
<accession>A0ABU9YBX6</accession>
<evidence type="ECO:0000259" key="1">
    <source>
        <dbReference type="Pfam" id="PF08241"/>
    </source>
</evidence>
<dbReference type="RefSeq" id="WP_343889930.1">
    <property type="nucleotide sequence ID" value="NZ_BAAAEH010000027.1"/>
</dbReference>
<dbReference type="EMBL" id="JBDIME010000043">
    <property type="protein sequence ID" value="MEN2793305.1"/>
    <property type="molecule type" value="Genomic_DNA"/>
</dbReference>
<evidence type="ECO:0000313" key="2">
    <source>
        <dbReference type="EMBL" id="MEN2793305.1"/>
    </source>
</evidence>
<reference evidence="2 3" key="1">
    <citation type="submission" date="2024-05" db="EMBL/GenBank/DDBJ databases">
        <authorList>
            <person name="Liu Q."/>
            <person name="Xin Y.-H."/>
        </authorList>
    </citation>
    <scope>NUCLEOTIDE SEQUENCE [LARGE SCALE GENOMIC DNA]</scope>
    <source>
        <strain evidence="2 3">CGMCC 1.10181</strain>
    </source>
</reference>
<evidence type="ECO:0000313" key="3">
    <source>
        <dbReference type="Proteomes" id="UP001419910"/>
    </source>
</evidence>
<keyword evidence="3" id="KW-1185">Reference proteome</keyword>
<dbReference type="PANTHER" id="PTHR45036:SF1">
    <property type="entry name" value="METHYLTRANSFERASE LIKE 7A"/>
    <property type="match status" value="1"/>
</dbReference>
<organism evidence="2 3">
    <name type="scientific">Sphingomonas oligophenolica</name>
    <dbReference type="NCBI Taxonomy" id="301154"/>
    <lineage>
        <taxon>Bacteria</taxon>
        <taxon>Pseudomonadati</taxon>
        <taxon>Pseudomonadota</taxon>
        <taxon>Alphaproteobacteria</taxon>
        <taxon>Sphingomonadales</taxon>
        <taxon>Sphingomonadaceae</taxon>
        <taxon>Sphingomonas</taxon>
    </lineage>
</organism>
<dbReference type="SUPFAM" id="SSF53335">
    <property type="entry name" value="S-adenosyl-L-methionine-dependent methyltransferases"/>
    <property type="match status" value="1"/>
</dbReference>
<dbReference type="InterPro" id="IPR013216">
    <property type="entry name" value="Methyltransf_11"/>
</dbReference>
<dbReference type="Proteomes" id="UP001419910">
    <property type="component" value="Unassembled WGS sequence"/>
</dbReference>
<keyword evidence="2" id="KW-0808">Transferase</keyword>